<evidence type="ECO:0000313" key="10">
    <source>
        <dbReference type="Proteomes" id="UP000281170"/>
    </source>
</evidence>
<feature type="transmembrane region" description="Helical" evidence="6">
    <location>
        <begin position="240"/>
        <end position="266"/>
    </location>
</feature>
<comment type="subcellular location">
    <subcellularLocation>
        <location evidence="1">Membrane</location>
        <topology evidence="1">Multi-pass membrane protein</topology>
    </subcellularLocation>
</comment>
<feature type="transmembrane region" description="Helical" evidence="6">
    <location>
        <begin position="212"/>
        <end position="233"/>
    </location>
</feature>
<evidence type="ECO:0000313" key="9">
    <source>
        <dbReference type="Proteomes" id="UP000054859"/>
    </source>
</evidence>
<reference evidence="7 9" key="1">
    <citation type="submission" date="2015-11" db="EMBL/GenBank/DDBJ databases">
        <title>Identification of large and diverse effector repertoires of 38 Legionella species.</title>
        <authorList>
            <person name="Burstein D."/>
            <person name="Amaro F."/>
            <person name="Zusman T."/>
            <person name="Lifshitz Z."/>
            <person name="Cohen O."/>
            <person name="Gilbert J.A."/>
            <person name="Pupko T."/>
            <person name="Shuman H.A."/>
            <person name="Segal G."/>
        </authorList>
    </citation>
    <scope>NUCLEOTIDE SEQUENCE [LARGE SCALE GENOMIC DNA]</scope>
    <source>
        <strain evidence="7 9">1762-AUS-E</strain>
    </source>
</reference>
<feature type="transmembrane region" description="Helical" evidence="6">
    <location>
        <begin position="296"/>
        <end position="314"/>
    </location>
</feature>
<keyword evidence="4 6" id="KW-1133">Transmembrane helix</keyword>
<dbReference type="Proteomes" id="UP000054859">
    <property type="component" value="Unassembled WGS sequence"/>
</dbReference>
<keyword evidence="8" id="KW-0614">Plasmid</keyword>
<evidence type="ECO:0000256" key="3">
    <source>
        <dbReference type="ARBA" id="ARBA00022692"/>
    </source>
</evidence>
<geneLocation type="plasmid" evidence="8 10">
    <name>19</name>
</geneLocation>
<gene>
    <name evidence="8" type="primary">ydiK</name>
    <name evidence="7" type="ORF">Lade_0845</name>
    <name evidence="8" type="ORF">NCTC12735_01205</name>
</gene>
<dbReference type="STRING" id="45056.Lade_0845"/>
<evidence type="ECO:0000256" key="6">
    <source>
        <dbReference type="SAM" id="Phobius"/>
    </source>
</evidence>
<dbReference type="KEGG" id="ladl:NCTC12735_01205"/>
<feature type="transmembrane region" description="Helical" evidence="6">
    <location>
        <begin position="7"/>
        <end position="25"/>
    </location>
</feature>
<reference evidence="8 10" key="2">
    <citation type="submission" date="2018-12" db="EMBL/GenBank/DDBJ databases">
        <authorList>
            <consortium name="Pathogen Informatics"/>
        </authorList>
    </citation>
    <scope>NUCLEOTIDE SEQUENCE [LARGE SCALE GENOMIC DNA]</scope>
    <source>
        <strain evidence="8 10">NCTC12735</strain>
        <plasmid evidence="10">19</plasmid>
    </source>
</reference>
<proteinExistence type="inferred from homology"/>
<feature type="transmembrane region" description="Helical" evidence="6">
    <location>
        <begin position="59"/>
        <end position="80"/>
    </location>
</feature>
<feature type="transmembrane region" description="Helical" evidence="6">
    <location>
        <begin position="320"/>
        <end position="339"/>
    </location>
</feature>
<name>A0A0W0R554_9GAMM</name>
<dbReference type="OrthoDB" id="106838at2"/>
<evidence type="ECO:0000256" key="5">
    <source>
        <dbReference type="ARBA" id="ARBA00023136"/>
    </source>
</evidence>
<dbReference type="EMBL" id="LNKA01000001">
    <property type="protein sequence ID" value="KTC66187.1"/>
    <property type="molecule type" value="Genomic_DNA"/>
</dbReference>
<dbReference type="InterPro" id="IPR002549">
    <property type="entry name" value="AI-2E-like"/>
</dbReference>
<evidence type="ECO:0000256" key="1">
    <source>
        <dbReference type="ARBA" id="ARBA00004141"/>
    </source>
</evidence>
<feature type="transmembrane region" description="Helical" evidence="6">
    <location>
        <begin position="31"/>
        <end position="47"/>
    </location>
</feature>
<dbReference type="AlphaFoldDB" id="A0A0W0R554"/>
<evidence type="ECO:0000313" key="8">
    <source>
        <dbReference type="EMBL" id="VEH85570.1"/>
    </source>
</evidence>
<dbReference type="RefSeq" id="WP_058461886.1">
    <property type="nucleotide sequence ID" value="NZ_CAAAHS010000005.1"/>
</dbReference>
<keyword evidence="3 6" id="KW-0812">Transmembrane</keyword>
<keyword evidence="5 6" id="KW-0472">Membrane</keyword>
<evidence type="ECO:0000313" key="7">
    <source>
        <dbReference type="EMBL" id="KTC66187.1"/>
    </source>
</evidence>
<accession>A0A0W0R554</accession>
<sequence>MNEQHKELISIGVTITIVALTLFIIHRFIPSILWAAMIVIATYPLYVRWRVMFGSRANIAAFLFTTLLSLLLIIPLSWLVSVLVKESQLFISYLQHINKEGGQAPAFFKDIPLIGNELVSYWDENFGSPGFLKDFLSNIHLSVAPASYFIKQIGVNLAHRGFQLGFTLLTLFFFYRDGDKLFQQINQIGEICMGKRWYRYADRLPSALRATVNGTIVVGIGVGILMGICYALVGFPAPTLLGFITAVAAMIPFVVPIVFTLVALILIAYNSMIAAIIVVVWGTLVMFVADHFIKPVLIGGAIQLPFLAVLFGILGGVETLGILGLFLGPVIMVLFITLWHESQGYVHTREVKPISNET</sequence>
<feature type="transmembrane region" description="Helical" evidence="6">
    <location>
        <begin position="272"/>
        <end position="289"/>
    </location>
</feature>
<protein>
    <submittedName>
        <fullName evidence="7">Transmembrane permease</fullName>
    </submittedName>
</protein>
<dbReference type="EMBL" id="LR134428">
    <property type="protein sequence ID" value="VEH85570.1"/>
    <property type="molecule type" value="Genomic_DNA"/>
</dbReference>
<dbReference type="PANTHER" id="PTHR21716">
    <property type="entry name" value="TRANSMEMBRANE PROTEIN"/>
    <property type="match status" value="1"/>
</dbReference>
<evidence type="ECO:0000256" key="2">
    <source>
        <dbReference type="ARBA" id="ARBA00009773"/>
    </source>
</evidence>
<dbReference type="GO" id="GO:0016020">
    <property type="term" value="C:membrane"/>
    <property type="evidence" value="ECO:0007669"/>
    <property type="project" value="UniProtKB-SubCell"/>
</dbReference>
<keyword evidence="9" id="KW-1185">Reference proteome</keyword>
<dbReference type="Pfam" id="PF01594">
    <property type="entry name" value="AI-2E_transport"/>
    <property type="match status" value="1"/>
</dbReference>
<comment type="similarity">
    <text evidence="2">Belongs to the autoinducer-2 exporter (AI-2E) (TC 2.A.86) family.</text>
</comment>
<dbReference type="PATRIC" id="fig|45056.6.peg.875"/>
<organism evidence="7 9">
    <name type="scientific">Legionella adelaidensis</name>
    <dbReference type="NCBI Taxonomy" id="45056"/>
    <lineage>
        <taxon>Bacteria</taxon>
        <taxon>Pseudomonadati</taxon>
        <taxon>Pseudomonadota</taxon>
        <taxon>Gammaproteobacteria</taxon>
        <taxon>Legionellales</taxon>
        <taxon>Legionellaceae</taxon>
        <taxon>Legionella</taxon>
    </lineage>
</organism>
<dbReference type="Proteomes" id="UP000281170">
    <property type="component" value="Plasmid 19"/>
</dbReference>
<evidence type="ECO:0000256" key="4">
    <source>
        <dbReference type="ARBA" id="ARBA00022989"/>
    </source>
</evidence>
<dbReference type="PANTHER" id="PTHR21716:SF61">
    <property type="entry name" value="BLR8064 PROTEIN"/>
    <property type="match status" value="1"/>
</dbReference>